<dbReference type="InterPro" id="IPR016024">
    <property type="entry name" value="ARM-type_fold"/>
</dbReference>
<feature type="transmembrane region" description="Helical" evidence="1">
    <location>
        <begin position="125"/>
        <end position="146"/>
    </location>
</feature>
<keyword evidence="1" id="KW-1133">Transmembrane helix</keyword>
<sequence length="196" mass="22551">MRYGNPVRKPQEYMKLNAASTIQKAKNRALAAVVITSYETPDDFQHKSSEEQNCSKSSRTELLNLCQSQFGAIHRIYYELREKEAALQNLQDPHMRAELENEFDEGSALTKRPAIGVMRLIGKLFLWKMITLSILCECFMIRLLYVVTGYCFTWWTCMHAAHASAASQLKFIILELIISSTRNKTVFLFMAKTVRV</sequence>
<protein>
    <submittedName>
        <fullName evidence="2">Uncharacterized protein</fullName>
    </submittedName>
</protein>
<name>A0A0V0S1Y4_9BILA</name>
<evidence type="ECO:0000256" key="1">
    <source>
        <dbReference type="SAM" id="Phobius"/>
    </source>
</evidence>
<reference evidence="2 3" key="1">
    <citation type="submission" date="2015-01" db="EMBL/GenBank/DDBJ databases">
        <title>Evolution of Trichinella species and genotypes.</title>
        <authorList>
            <person name="Korhonen P.K."/>
            <person name="Edoardo P."/>
            <person name="Giuseppe L.R."/>
            <person name="Gasser R.B."/>
        </authorList>
    </citation>
    <scope>NUCLEOTIDE SEQUENCE [LARGE SCALE GENOMIC DNA]</scope>
    <source>
        <strain evidence="2">ISS37</strain>
    </source>
</reference>
<accession>A0A0V0S1Y4</accession>
<dbReference type="Gene3D" id="1.25.40.180">
    <property type="match status" value="1"/>
</dbReference>
<keyword evidence="1" id="KW-0472">Membrane</keyword>
<dbReference type="Proteomes" id="UP000054630">
    <property type="component" value="Unassembled WGS sequence"/>
</dbReference>
<keyword evidence="3" id="KW-1185">Reference proteome</keyword>
<evidence type="ECO:0000313" key="3">
    <source>
        <dbReference type="Proteomes" id="UP000054630"/>
    </source>
</evidence>
<dbReference type="EMBL" id="JYDL01000046">
    <property type="protein sequence ID" value="KRX20692.1"/>
    <property type="molecule type" value="Genomic_DNA"/>
</dbReference>
<organism evidence="2 3">
    <name type="scientific">Trichinella nelsoni</name>
    <dbReference type="NCBI Taxonomy" id="6336"/>
    <lineage>
        <taxon>Eukaryota</taxon>
        <taxon>Metazoa</taxon>
        <taxon>Ecdysozoa</taxon>
        <taxon>Nematoda</taxon>
        <taxon>Enoplea</taxon>
        <taxon>Dorylaimia</taxon>
        <taxon>Trichinellida</taxon>
        <taxon>Trichinellidae</taxon>
        <taxon>Trichinella</taxon>
    </lineage>
</organism>
<keyword evidence="1" id="KW-0812">Transmembrane</keyword>
<dbReference type="AlphaFoldDB" id="A0A0V0S1Y4"/>
<proteinExistence type="predicted"/>
<dbReference type="SUPFAM" id="SSF48371">
    <property type="entry name" value="ARM repeat"/>
    <property type="match status" value="1"/>
</dbReference>
<dbReference type="OrthoDB" id="5919297at2759"/>
<comment type="caution">
    <text evidence="2">The sequence shown here is derived from an EMBL/GenBank/DDBJ whole genome shotgun (WGS) entry which is preliminary data.</text>
</comment>
<evidence type="ECO:0000313" key="2">
    <source>
        <dbReference type="EMBL" id="KRX20692.1"/>
    </source>
</evidence>
<gene>
    <name evidence="2" type="ORF">T07_4214</name>
</gene>
<dbReference type="STRING" id="6336.A0A0V0S1Y4"/>